<feature type="compositionally biased region" description="Polar residues" evidence="1">
    <location>
        <begin position="130"/>
        <end position="151"/>
    </location>
</feature>
<evidence type="ECO:0000313" key="3">
    <source>
        <dbReference type="EMBL" id="KAG0249274.1"/>
    </source>
</evidence>
<keyword evidence="4" id="KW-1185">Reference proteome</keyword>
<feature type="compositionally biased region" description="Gly residues" evidence="1">
    <location>
        <begin position="109"/>
        <end position="129"/>
    </location>
</feature>
<reference evidence="3" key="1">
    <citation type="journal article" date="2020" name="Fungal Divers.">
        <title>Resolving the Mortierellaceae phylogeny through synthesis of multi-gene phylogenetics and phylogenomics.</title>
        <authorList>
            <person name="Vandepol N."/>
            <person name="Liber J."/>
            <person name="Desiro A."/>
            <person name="Na H."/>
            <person name="Kennedy M."/>
            <person name="Barry K."/>
            <person name="Grigoriev I.V."/>
            <person name="Miller A.N."/>
            <person name="O'Donnell K."/>
            <person name="Stajich J.E."/>
            <person name="Bonito G."/>
        </authorList>
    </citation>
    <scope>NUCLEOTIDE SEQUENCE</scope>
    <source>
        <strain evidence="3">KOD948</strain>
    </source>
</reference>
<sequence length="445" mass="45181">MTDKCLGLSPKPNLHNQTDIGFGLKSISDPNVCIVIKLDLIKSEEKCRQIVPFPCQKIIIDGEESIMTGSKAGPTAPLFASVSASATKTGTQTTGVFDPTTIPGSPIAGPGGDGQIGGGGGGVSGGGGSTQSSAAPANGSNTPGLSASRSDSGAPLGAIIGGAVGGLVVLVGLIALIVILRRKKRGRNEYEVRLQSEPDIVAEPKDAKHKRRLASGSPGASPTAVTAAAVAGRGDSAVMIDMVERSFRSESAASGVYSMPIQTQAQGQGQKHAQPQIQTAMISPAPTTSLSGGGYTPGRSVAAPIEYTPRSTYISPTSSPVNATAGAATDTIGSRTMPGSTSGAGAIGQPILPPAALERQGTERHSGYIDLIPVEETPRIPHSTLGDGNSSAGRSAEEQGLLQSGGASGKDVVGTGKTGQQHQEQGRKVEEDEESEIDEDEIKYL</sequence>
<feature type="compositionally biased region" description="Polar residues" evidence="1">
    <location>
        <begin position="331"/>
        <end position="343"/>
    </location>
</feature>
<evidence type="ECO:0000256" key="1">
    <source>
        <dbReference type="SAM" id="MobiDB-lite"/>
    </source>
</evidence>
<feature type="compositionally biased region" description="Acidic residues" evidence="1">
    <location>
        <begin position="431"/>
        <end position="445"/>
    </location>
</feature>
<feature type="region of interest" description="Disordered" evidence="1">
    <location>
        <begin position="330"/>
        <end position="350"/>
    </location>
</feature>
<dbReference type="EMBL" id="JAAAJA010000843">
    <property type="protein sequence ID" value="KAG0249274.1"/>
    <property type="molecule type" value="Genomic_DNA"/>
</dbReference>
<name>A0A9P6TW60_9FUNG</name>
<protein>
    <recommendedName>
        <fullName evidence="5">Mid2 domain-containing protein</fullName>
    </recommendedName>
</protein>
<feature type="region of interest" description="Disordered" evidence="1">
    <location>
        <begin position="373"/>
        <end position="445"/>
    </location>
</feature>
<accession>A0A9P6TW60</accession>
<evidence type="ECO:0008006" key="5">
    <source>
        <dbReference type="Google" id="ProtNLM"/>
    </source>
</evidence>
<keyword evidence="2" id="KW-1133">Transmembrane helix</keyword>
<feature type="region of interest" description="Disordered" evidence="1">
    <location>
        <begin position="203"/>
        <end position="224"/>
    </location>
</feature>
<organism evidence="3 4">
    <name type="scientific">Mortierella polycephala</name>
    <dbReference type="NCBI Taxonomy" id="41804"/>
    <lineage>
        <taxon>Eukaryota</taxon>
        <taxon>Fungi</taxon>
        <taxon>Fungi incertae sedis</taxon>
        <taxon>Mucoromycota</taxon>
        <taxon>Mortierellomycotina</taxon>
        <taxon>Mortierellomycetes</taxon>
        <taxon>Mortierellales</taxon>
        <taxon>Mortierellaceae</taxon>
        <taxon>Mortierella</taxon>
    </lineage>
</organism>
<keyword evidence="2" id="KW-0472">Membrane</keyword>
<dbReference type="OrthoDB" id="2450118at2759"/>
<proteinExistence type="predicted"/>
<feature type="transmembrane region" description="Helical" evidence="2">
    <location>
        <begin position="156"/>
        <end position="180"/>
    </location>
</feature>
<gene>
    <name evidence="3" type="ORF">BG011_009445</name>
</gene>
<comment type="caution">
    <text evidence="3">The sequence shown here is derived from an EMBL/GenBank/DDBJ whole genome shotgun (WGS) entry which is preliminary data.</text>
</comment>
<keyword evidence="2" id="KW-0812">Transmembrane</keyword>
<evidence type="ECO:0000256" key="2">
    <source>
        <dbReference type="SAM" id="Phobius"/>
    </source>
</evidence>
<dbReference type="Proteomes" id="UP000726737">
    <property type="component" value="Unassembled WGS sequence"/>
</dbReference>
<feature type="region of interest" description="Disordered" evidence="1">
    <location>
        <begin position="90"/>
        <end position="151"/>
    </location>
</feature>
<evidence type="ECO:0000313" key="4">
    <source>
        <dbReference type="Proteomes" id="UP000726737"/>
    </source>
</evidence>
<dbReference type="AlphaFoldDB" id="A0A9P6TW60"/>